<proteinExistence type="predicted"/>
<reference evidence="2" key="1">
    <citation type="submission" date="2021-08" db="EMBL/GenBank/DDBJ databases">
        <authorList>
            <person name="Yaryura P.M."/>
            <person name="Bianco M.I."/>
            <person name="Morais C."/>
            <person name="Setubal J.C."/>
        </authorList>
    </citation>
    <scope>NUCLEOTIDE SEQUENCE</scope>
    <source>
        <strain evidence="2">AP1</strain>
    </source>
</reference>
<evidence type="ECO:0000313" key="2">
    <source>
        <dbReference type="EMBL" id="UXZ44533.1"/>
    </source>
</evidence>
<sequence length="66" mass="7063">MKARTITICIIAALALGFYFGSVAGAFSVTQADKPRDPPPAGDQFEEGPVLVRMPDASNSTTRFIF</sequence>
<protein>
    <submittedName>
        <fullName evidence="2">Uncharacterized protein</fullName>
    </submittedName>
</protein>
<feature type="signal peptide" evidence="1">
    <location>
        <begin position="1"/>
        <end position="24"/>
    </location>
</feature>
<evidence type="ECO:0000256" key="1">
    <source>
        <dbReference type="SAM" id="SignalP"/>
    </source>
</evidence>
<evidence type="ECO:0000313" key="3">
    <source>
        <dbReference type="Proteomes" id="UP001209279"/>
    </source>
</evidence>
<name>A0AAJ5MJW4_9PSED</name>
<dbReference type="EMBL" id="CP083803">
    <property type="protein sequence ID" value="UXZ44533.1"/>
    <property type="molecule type" value="Genomic_DNA"/>
</dbReference>
<accession>A0AAJ5MJW4</accession>
<dbReference type="AlphaFoldDB" id="A0AAJ5MJW4"/>
<keyword evidence="1" id="KW-0732">Signal</keyword>
<gene>
    <name evidence="2" type="ORF">K7K07_21035</name>
</gene>
<dbReference type="Proteomes" id="UP001209279">
    <property type="component" value="Chromosome"/>
</dbReference>
<organism evidence="2 3">
    <name type="scientific">Pseudomonas soli</name>
    <dbReference type="NCBI Taxonomy" id="1306993"/>
    <lineage>
        <taxon>Bacteria</taxon>
        <taxon>Pseudomonadati</taxon>
        <taxon>Pseudomonadota</taxon>
        <taxon>Gammaproteobacteria</taxon>
        <taxon>Pseudomonadales</taxon>
        <taxon>Pseudomonadaceae</taxon>
        <taxon>Pseudomonas</taxon>
    </lineage>
</organism>
<feature type="chain" id="PRO_5042567894" evidence="1">
    <location>
        <begin position="25"/>
        <end position="66"/>
    </location>
</feature>
<dbReference type="RefSeq" id="WP_263158805.1">
    <property type="nucleotide sequence ID" value="NZ_CP083803.1"/>
</dbReference>